<comment type="subcellular location">
    <subcellularLocation>
        <location evidence="1">Cytoplasm</location>
    </subcellularLocation>
</comment>
<dbReference type="AlphaFoldDB" id="S3E2Z4"/>
<dbReference type="GO" id="GO:0005737">
    <property type="term" value="C:cytoplasm"/>
    <property type="evidence" value="ECO:0007669"/>
    <property type="project" value="UniProtKB-SubCell"/>
</dbReference>
<evidence type="ECO:0000256" key="4">
    <source>
        <dbReference type="ARBA" id="ARBA00022803"/>
    </source>
</evidence>
<dbReference type="SUPFAM" id="SSF48452">
    <property type="entry name" value="TPR-like"/>
    <property type="match status" value="1"/>
</dbReference>
<dbReference type="GO" id="GO:0005871">
    <property type="term" value="C:kinesin complex"/>
    <property type="evidence" value="ECO:0007669"/>
    <property type="project" value="InterPro"/>
</dbReference>
<dbReference type="Pfam" id="PF13374">
    <property type="entry name" value="TPR_10"/>
    <property type="match status" value="1"/>
</dbReference>
<protein>
    <submittedName>
        <fullName evidence="5">TPR repeat protein</fullName>
    </submittedName>
</protein>
<name>S3E2Z4_GLAL2</name>
<keyword evidence="2" id="KW-0963">Cytoplasm</keyword>
<dbReference type="GO" id="GO:0019894">
    <property type="term" value="F:kinesin binding"/>
    <property type="evidence" value="ECO:0007669"/>
    <property type="project" value="TreeGrafter"/>
</dbReference>
<dbReference type="PANTHER" id="PTHR45783">
    <property type="entry name" value="KINESIN LIGHT CHAIN"/>
    <property type="match status" value="1"/>
</dbReference>
<dbReference type="PANTHER" id="PTHR45783:SF3">
    <property type="entry name" value="KINESIN LIGHT CHAIN"/>
    <property type="match status" value="1"/>
</dbReference>
<sequence>MCRRVLEGKQRLLGPDHPSILAVVHDLGTICDDQGKLDEAEDLFLRALQDWGRSLGTWNISTLMTGQRLCGVYVAQRRFVDAEEICQQVLHGYENSLGSTDPLTLNALCLLSAY</sequence>
<evidence type="ECO:0000313" key="6">
    <source>
        <dbReference type="Proteomes" id="UP000016922"/>
    </source>
</evidence>
<dbReference type="eggNOG" id="KOG1840">
    <property type="taxonomic scope" value="Eukaryota"/>
</dbReference>
<accession>S3E2Z4</accession>
<gene>
    <name evidence="5" type="ORF">GLAREA_07917</name>
</gene>
<dbReference type="Pfam" id="PF13424">
    <property type="entry name" value="TPR_12"/>
    <property type="match status" value="1"/>
</dbReference>
<evidence type="ECO:0000313" key="5">
    <source>
        <dbReference type="EMBL" id="EPE32783.1"/>
    </source>
</evidence>
<keyword evidence="4" id="KW-0802">TPR repeat</keyword>
<evidence type="ECO:0000256" key="3">
    <source>
        <dbReference type="ARBA" id="ARBA00022737"/>
    </source>
</evidence>
<dbReference type="InterPro" id="IPR002151">
    <property type="entry name" value="Kinesin_light"/>
</dbReference>
<dbReference type="HOGENOM" id="CLU_000288_125_15_1"/>
<dbReference type="Proteomes" id="UP000016922">
    <property type="component" value="Unassembled WGS sequence"/>
</dbReference>
<evidence type="ECO:0000256" key="1">
    <source>
        <dbReference type="ARBA" id="ARBA00004496"/>
    </source>
</evidence>
<dbReference type="EMBL" id="KE145359">
    <property type="protein sequence ID" value="EPE32783.1"/>
    <property type="molecule type" value="Genomic_DNA"/>
</dbReference>
<reference evidence="5 6" key="1">
    <citation type="journal article" date="2013" name="BMC Genomics">
        <title>Genomics-driven discovery of the pneumocandin biosynthetic gene cluster in the fungus Glarea lozoyensis.</title>
        <authorList>
            <person name="Chen L."/>
            <person name="Yue Q."/>
            <person name="Zhang X."/>
            <person name="Xiang M."/>
            <person name="Wang C."/>
            <person name="Li S."/>
            <person name="Che Y."/>
            <person name="Ortiz-Lopez F.J."/>
            <person name="Bills G.F."/>
            <person name="Liu X."/>
            <person name="An Z."/>
        </authorList>
    </citation>
    <scope>NUCLEOTIDE SEQUENCE [LARGE SCALE GENOMIC DNA]</scope>
    <source>
        <strain evidence="6">ATCC 20868 / MF5171</strain>
    </source>
</reference>
<dbReference type="GO" id="GO:0007018">
    <property type="term" value="P:microtubule-based movement"/>
    <property type="evidence" value="ECO:0007669"/>
    <property type="project" value="TreeGrafter"/>
</dbReference>
<dbReference type="OrthoDB" id="626167at2759"/>
<dbReference type="STRING" id="1116229.S3E2Z4"/>
<dbReference type="GeneID" id="19466969"/>
<dbReference type="Gene3D" id="1.25.40.10">
    <property type="entry name" value="Tetratricopeptide repeat domain"/>
    <property type="match status" value="1"/>
</dbReference>
<evidence type="ECO:0000256" key="2">
    <source>
        <dbReference type="ARBA" id="ARBA00022490"/>
    </source>
</evidence>
<organism evidence="5 6">
    <name type="scientific">Glarea lozoyensis (strain ATCC 20868 / MF5171)</name>
    <dbReference type="NCBI Taxonomy" id="1116229"/>
    <lineage>
        <taxon>Eukaryota</taxon>
        <taxon>Fungi</taxon>
        <taxon>Dikarya</taxon>
        <taxon>Ascomycota</taxon>
        <taxon>Pezizomycotina</taxon>
        <taxon>Leotiomycetes</taxon>
        <taxon>Helotiales</taxon>
        <taxon>Helotiaceae</taxon>
        <taxon>Glarea</taxon>
    </lineage>
</organism>
<keyword evidence="6" id="KW-1185">Reference proteome</keyword>
<keyword evidence="3" id="KW-0677">Repeat</keyword>
<dbReference type="KEGG" id="glz:GLAREA_07917"/>
<dbReference type="InterPro" id="IPR011990">
    <property type="entry name" value="TPR-like_helical_dom_sf"/>
</dbReference>
<dbReference type="RefSeq" id="XP_008080795.1">
    <property type="nucleotide sequence ID" value="XM_008082604.1"/>
</dbReference>
<proteinExistence type="predicted"/>